<dbReference type="InterPro" id="IPR001460">
    <property type="entry name" value="PCN-bd_Tpept"/>
</dbReference>
<evidence type="ECO:0000256" key="7">
    <source>
        <dbReference type="ARBA" id="ARBA00022989"/>
    </source>
</evidence>
<gene>
    <name evidence="13" type="primary">pbp2b</name>
    <name evidence="13" type="ORF">Hs30E_10970</name>
</gene>
<evidence type="ECO:0000256" key="8">
    <source>
        <dbReference type="ARBA" id="ARBA00023136"/>
    </source>
</evidence>
<dbReference type="GO" id="GO:0005886">
    <property type="term" value="C:plasma membrane"/>
    <property type="evidence" value="ECO:0007669"/>
    <property type="project" value="UniProtKB-SubCell"/>
</dbReference>
<keyword evidence="8 10" id="KW-0472">Membrane</keyword>
<evidence type="ECO:0000256" key="4">
    <source>
        <dbReference type="ARBA" id="ARBA00022692"/>
    </source>
</evidence>
<dbReference type="PANTHER" id="PTHR30627:SF2">
    <property type="entry name" value="PEPTIDOGLYCAN D,D-TRANSPEPTIDASE MRDA"/>
    <property type="match status" value="1"/>
</dbReference>
<keyword evidence="7 10" id="KW-1133">Transmembrane helix</keyword>
<dbReference type="Proteomes" id="UP000480303">
    <property type="component" value="Unassembled WGS sequence"/>
</dbReference>
<name>A0A6A0BCI0_9LACT</name>
<accession>A0A6A0BCI0</accession>
<dbReference type="InterPro" id="IPR012338">
    <property type="entry name" value="Beta-lactam/transpept-like"/>
</dbReference>
<dbReference type="InterPro" id="IPR005311">
    <property type="entry name" value="PBP_dimer"/>
</dbReference>
<evidence type="ECO:0000259" key="12">
    <source>
        <dbReference type="Pfam" id="PF03717"/>
    </source>
</evidence>
<dbReference type="InterPro" id="IPR050515">
    <property type="entry name" value="Beta-lactam/transpept"/>
</dbReference>
<evidence type="ECO:0000256" key="6">
    <source>
        <dbReference type="ARBA" id="ARBA00022984"/>
    </source>
</evidence>
<evidence type="ECO:0000313" key="14">
    <source>
        <dbReference type="Proteomes" id="UP000480303"/>
    </source>
</evidence>
<evidence type="ECO:0000256" key="9">
    <source>
        <dbReference type="ARBA" id="ARBA00023316"/>
    </source>
</evidence>
<keyword evidence="14" id="KW-1185">Reference proteome</keyword>
<feature type="domain" description="Penicillin-binding protein transpeptidase" evidence="11">
    <location>
        <begin position="367"/>
        <end position="698"/>
    </location>
</feature>
<keyword evidence="9" id="KW-0961">Cell wall biogenesis/degradation</keyword>
<protein>
    <submittedName>
        <fullName evidence="13">Penicillin-binding protein 2B</fullName>
    </submittedName>
</protein>
<keyword evidence="3" id="KW-1003">Cell membrane</keyword>
<dbReference type="InterPro" id="IPR036138">
    <property type="entry name" value="PBP_dimer_sf"/>
</dbReference>
<dbReference type="Gene3D" id="1.10.10.1230">
    <property type="entry name" value="Penicillin-binding protein, N-terminal non-catalytic domain, head sub-domain"/>
    <property type="match status" value="1"/>
</dbReference>
<dbReference type="SUPFAM" id="SSF56601">
    <property type="entry name" value="beta-lactamase/transpeptidase-like"/>
    <property type="match status" value="1"/>
</dbReference>
<comment type="subcellular location">
    <subcellularLocation>
        <location evidence="1">Cell membrane</location>
        <topology evidence="1">Single-pass membrane protein</topology>
    </subcellularLocation>
</comment>
<dbReference type="AlphaFoldDB" id="A0A6A0BCI0"/>
<evidence type="ECO:0000256" key="2">
    <source>
        <dbReference type="ARBA" id="ARBA00007171"/>
    </source>
</evidence>
<dbReference type="GO" id="GO:0071972">
    <property type="term" value="F:peptidoglycan L,D-transpeptidase activity"/>
    <property type="evidence" value="ECO:0007669"/>
    <property type="project" value="TreeGrafter"/>
</dbReference>
<feature type="domain" description="Penicillin-binding protein dimerisation" evidence="12">
    <location>
        <begin position="79"/>
        <end position="320"/>
    </location>
</feature>
<dbReference type="Gene3D" id="3.90.1310.10">
    <property type="entry name" value="Penicillin-binding protein 2a (Domain 2)"/>
    <property type="match status" value="1"/>
</dbReference>
<keyword evidence="5" id="KW-0133">Cell shape</keyword>
<evidence type="ECO:0000256" key="3">
    <source>
        <dbReference type="ARBA" id="ARBA00022475"/>
    </source>
</evidence>
<dbReference type="Gene3D" id="3.40.710.10">
    <property type="entry name" value="DD-peptidase/beta-lactamase superfamily"/>
    <property type="match status" value="1"/>
</dbReference>
<organism evidence="13 14">
    <name type="scientific">Pseudolactococcus hodotermopsidis</name>
    <dbReference type="NCBI Taxonomy" id="2709157"/>
    <lineage>
        <taxon>Bacteria</taxon>
        <taxon>Bacillati</taxon>
        <taxon>Bacillota</taxon>
        <taxon>Bacilli</taxon>
        <taxon>Lactobacillales</taxon>
        <taxon>Streptococcaceae</taxon>
        <taxon>Pseudolactococcus</taxon>
    </lineage>
</organism>
<evidence type="ECO:0000256" key="5">
    <source>
        <dbReference type="ARBA" id="ARBA00022960"/>
    </source>
</evidence>
<comment type="caution">
    <text evidence="13">The sequence shown here is derived from an EMBL/GenBank/DDBJ whole genome shotgun (WGS) entry which is preliminary data.</text>
</comment>
<evidence type="ECO:0000313" key="13">
    <source>
        <dbReference type="EMBL" id="GFH42546.1"/>
    </source>
</evidence>
<dbReference type="SUPFAM" id="SSF56519">
    <property type="entry name" value="Penicillin binding protein dimerisation domain"/>
    <property type="match status" value="1"/>
</dbReference>
<dbReference type="Pfam" id="PF03717">
    <property type="entry name" value="PBP_dimer"/>
    <property type="match status" value="1"/>
</dbReference>
<reference evidence="13 14" key="1">
    <citation type="submission" date="2020-02" db="EMBL/GenBank/DDBJ databases">
        <title>Draft genome sequence of Lactococcus sp. Hs30E4-3.</title>
        <authorList>
            <person name="Noda S."/>
            <person name="Yuki M."/>
            <person name="Ohkuma M."/>
        </authorList>
    </citation>
    <scope>NUCLEOTIDE SEQUENCE [LARGE SCALE GENOMIC DNA]</scope>
    <source>
        <strain evidence="13 14">Hs30E4-3</strain>
    </source>
</reference>
<sequence length="709" mass="77985">MESKKNINATAKEKKLLKALHNNPSKVILKRVNALFFIIFALFLILVGRLYQMQIRNKAFYEEKLVTSGTLSTLTEGTARGQIYDAKNQPLVTNKAIQTITFTRGNTVTADEMRQIAIKLVTIIPDSVKTDTLTERDKKDFFLASPENLAMVQARLTAKEKIDKKTGEKLPESKLYAKYIEKVTDKEITYNADTELAAKLFKRMNATSNFATTIIASGTFTAAQQAVLAENERTLNGIGVGTTWEREYTVSPLTSIIGTVTSEKTGIPLEVLDDYLAKGYSLNDRVGTSYLEKGYEEILHGKNTVKQVTVDKNGNVTNEKTLTKGKKGKNIKLTIDPEFQEGVQNILRNNFEMMQAEGYATYSDGAYAVVMNPTTGEIYAMAGISHDMATDDIKNDVLGTIQNGFVPGSVVKMGTITAGWENGVLSGNQVLDDQPIEIQGSAVKQSWFTRGQVTPISAVQALEYSSNTYMIQTALNILGQPYQRGMGIFTSRLEESFQKMRGTYAEYGLGAATGIDMPGESKGFKGEEPTAANYLDESFGQYDTYTPLQLAQYAATIANDGKRVAPHIVEGIYGNNTDGSLGTLEKKIESKTLNTVAIDLENVKLLQQGMFQVTHGGNMATGKNIMENASVNINAKTGTSETFKLNENGMPVYLSVNNVVAYAPSENPQIAIGVMVPNTIIREDGETTHANQYITRDIVNLYNTMYKFK</sequence>
<feature type="transmembrane region" description="Helical" evidence="10">
    <location>
        <begin position="32"/>
        <end position="51"/>
    </location>
</feature>
<dbReference type="GO" id="GO:0009252">
    <property type="term" value="P:peptidoglycan biosynthetic process"/>
    <property type="evidence" value="ECO:0007669"/>
    <property type="project" value="UniProtKB-KW"/>
</dbReference>
<dbReference type="RefSeq" id="WP_172208672.1">
    <property type="nucleotide sequence ID" value="NZ_BLLI01000028.1"/>
</dbReference>
<proteinExistence type="inferred from homology"/>
<dbReference type="GO" id="GO:0008658">
    <property type="term" value="F:penicillin binding"/>
    <property type="evidence" value="ECO:0007669"/>
    <property type="project" value="InterPro"/>
</dbReference>
<evidence type="ECO:0000256" key="10">
    <source>
        <dbReference type="SAM" id="Phobius"/>
    </source>
</evidence>
<evidence type="ECO:0000256" key="1">
    <source>
        <dbReference type="ARBA" id="ARBA00004162"/>
    </source>
</evidence>
<evidence type="ECO:0000259" key="11">
    <source>
        <dbReference type="Pfam" id="PF00905"/>
    </source>
</evidence>
<dbReference type="EMBL" id="BLLI01000028">
    <property type="protein sequence ID" value="GFH42546.1"/>
    <property type="molecule type" value="Genomic_DNA"/>
</dbReference>
<dbReference type="GO" id="GO:0071555">
    <property type="term" value="P:cell wall organization"/>
    <property type="evidence" value="ECO:0007669"/>
    <property type="project" value="UniProtKB-KW"/>
</dbReference>
<comment type="similarity">
    <text evidence="2">Belongs to the transpeptidase family.</text>
</comment>
<dbReference type="PANTHER" id="PTHR30627">
    <property type="entry name" value="PEPTIDOGLYCAN D,D-TRANSPEPTIDASE"/>
    <property type="match status" value="1"/>
</dbReference>
<keyword evidence="6" id="KW-0573">Peptidoglycan synthesis</keyword>
<keyword evidence="4 10" id="KW-0812">Transmembrane</keyword>
<dbReference type="Pfam" id="PF00905">
    <property type="entry name" value="Transpeptidase"/>
    <property type="match status" value="1"/>
</dbReference>
<dbReference type="GO" id="GO:0008360">
    <property type="term" value="P:regulation of cell shape"/>
    <property type="evidence" value="ECO:0007669"/>
    <property type="project" value="UniProtKB-KW"/>
</dbReference>